<evidence type="ECO:0000256" key="6">
    <source>
        <dbReference type="ARBA" id="ARBA00047942"/>
    </source>
</evidence>
<dbReference type="GO" id="GO:0009007">
    <property type="term" value="F:site-specific DNA-methyltransferase (adenine-specific) activity"/>
    <property type="evidence" value="ECO:0007669"/>
    <property type="project" value="UniProtKB-EC"/>
</dbReference>
<evidence type="ECO:0000256" key="5">
    <source>
        <dbReference type="ARBA" id="ARBA00022691"/>
    </source>
</evidence>
<dbReference type="EC" id="2.1.1.72" evidence="2"/>
<protein>
    <recommendedName>
        <fullName evidence="2">site-specific DNA-methyltransferase (adenine-specific)</fullName>
        <ecNumber evidence="2">2.1.1.72</ecNumber>
    </recommendedName>
</protein>
<dbReference type="InterPro" id="IPR029063">
    <property type="entry name" value="SAM-dependent_MTases_sf"/>
</dbReference>
<dbReference type="Pfam" id="PF02086">
    <property type="entry name" value="MethyltransfD12"/>
    <property type="match status" value="1"/>
</dbReference>
<sequence>MLDLHPKKAVVNDFNVELVITWKVVRDNPYELLDILKLHEKYNSKDYYLNLRSADRDGRLLEMTDIERAARFIYMVKTGFNGMWRVNKKGQNNIPYGKYKNPLIADSKRILSVSSYLNDAEIKFMRGDFSKSVLEARSGDFVYFDPPYIPVSKTSSFTSYSGEFGYEQQLLLRDTFLELHEKGVFVLLSNSDVPLIDDLYGQIPGIRVNRILANRSISANGTSRGKVGEVLITNVGV</sequence>
<name>A0ABN8HAY8_9LACO</name>
<evidence type="ECO:0000256" key="1">
    <source>
        <dbReference type="ARBA" id="ARBA00006594"/>
    </source>
</evidence>
<dbReference type="PROSITE" id="PS00092">
    <property type="entry name" value="N6_MTASE"/>
    <property type="match status" value="1"/>
</dbReference>
<dbReference type="InterPro" id="IPR012263">
    <property type="entry name" value="M_m6A_EcoRV"/>
</dbReference>
<dbReference type="Gene3D" id="1.10.1020.10">
    <property type="entry name" value="Adenine-specific Methyltransferase, Domain 2"/>
    <property type="match status" value="1"/>
</dbReference>
<dbReference type="PANTHER" id="PTHR30481:SF3">
    <property type="entry name" value="DNA ADENINE METHYLASE"/>
    <property type="match status" value="1"/>
</dbReference>
<dbReference type="InterPro" id="IPR012327">
    <property type="entry name" value="MeTrfase_D12"/>
</dbReference>
<dbReference type="InterPro" id="IPR023095">
    <property type="entry name" value="Ade_MeTrfase_dom_2"/>
</dbReference>
<keyword evidence="4 7" id="KW-0808">Transferase</keyword>
<dbReference type="Proteomes" id="UP000838102">
    <property type="component" value="Unassembled WGS sequence"/>
</dbReference>
<organism evidence="7 8">
    <name type="scientific">Convivina praedatoris</name>
    <dbReference type="NCBI Taxonomy" id="2880963"/>
    <lineage>
        <taxon>Bacteria</taxon>
        <taxon>Bacillati</taxon>
        <taxon>Bacillota</taxon>
        <taxon>Bacilli</taxon>
        <taxon>Lactobacillales</taxon>
        <taxon>Lactobacillaceae</taxon>
        <taxon>Convivina</taxon>
    </lineage>
</organism>
<keyword evidence="8" id="KW-1185">Reference proteome</keyword>
<gene>
    <name evidence="7" type="primary">dpnM</name>
    <name evidence="7" type="ORF">LMG032447_01422</name>
</gene>
<dbReference type="Gene3D" id="3.40.50.150">
    <property type="entry name" value="Vaccinia Virus protein VP39"/>
    <property type="match status" value="1"/>
</dbReference>
<accession>A0ABN8HAY8</accession>
<dbReference type="SUPFAM" id="SSF53335">
    <property type="entry name" value="S-adenosyl-L-methionine-dependent methyltransferases"/>
    <property type="match status" value="1"/>
</dbReference>
<evidence type="ECO:0000256" key="2">
    <source>
        <dbReference type="ARBA" id="ARBA00011900"/>
    </source>
</evidence>
<keyword evidence="3 7" id="KW-0489">Methyltransferase</keyword>
<dbReference type="GO" id="GO:0032259">
    <property type="term" value="P:methylation"/>
    <property type="evidence" value="ECO:0007669"/>
    <property type="project" value="UniProtKB-KW"/>
</dbReference>
<evidence type="ECO:0000256" key="4">
    <source>
        <dbReference type="ARBA" id="ARBA00022679"/>
    </source>
</evidence>
<comment type="caution">
    <text evidence="7">The sequence shown here is derived from an EMBL/GenBank/DDBJ whole genome shotgun (WGS) entry which is preliminary data.</text>
</comment>
<dbReference type="PIRSF" id="PIRSF000398">
    <property type="entry name" value="M_m6A_EcoRV"/>
    <property type="match status" value="1"/>
</dbReference>
<dbReference type="EMBL" id="CAKOEU010000008">
    <property type="protein sequence ID" value="CAH1857020.1"/>
    <property type="molecule type" value="Genomic_DNA"/>
</dbReference>
<comment type="similarity">
    <text evidence="1">Belongs to the N(4)/N(6)-methyltransferase family.</text>
</comment>
<comment type="catalytic activity">
    <reaction evidence="6">
        <text>a 2'-deoxyadenosine in DNA + S-adenosyl-L-methionine = an N(6)-methyl-2'-deoxyadenosine in DNA + S-adenosyl-L-homocysteine + H(+)</text>
        <dbReference type="Rhea" id="RHEA:15197"/>
        <dbReference type="Rhea" id="RHEA-COMP:12418"/>
        <dbReference type="Rhea" id="RHEA-COMP:12419"/>
        <dbReference type="ChEBI" id="CHEBI:15378"/>
        <dbReference type="ChEBI" id="CHEBI:57856"/>
        <dbReference type="ChEBI" id="CHEBI:59789"/>
        <dbReference type="ChEBI" id="CHEBI:90615"/>
        <dbReference type="ChEBI" id="CHEBI:90616"/>
        <dbReference type="EC" id="2.1.1.72"/>
    </reaction>
</comment>
<proteinExistence type="inferred from homology"/>
<evidence type="ECO:0000256" key="3">
    <source>
        <dbReference type="ARBA" id="ARBA00022603"/>
    </source>
</evidence>
<dbReference type="PANTHER" id="PTHR30481">
    <property type="entry name" value="DNA ADENINE METHYLASE"/>
    <property type="match status" value="1"/>
</dbReference>
<reference evidence="7" key="1">
    <citation type="submission" date="2022-03" db="EMBL/GenBank/DDBJ databases">
        <authorList>
            <person name="Hettiarachchi G."/>
        </authorList>
    </citation>
    <scope>NUCLEOTIDE SEQUENCE</scope>
    <source>
        <strain evidence="7">LMG 32447</strain>
    </source>
</reference>
<dbReference type="NCBIfam" id="TIGR00571">
    <property type="entry name" value="dam"/>
    <property type="match status" value="1"/>
</dbReference>
<dbReference type="InterPro" id="IPR002052">
    <property type="entry name" value="DNA_methylase_N6_adenine_CS"/>
</dbReference>
<keyword evidence="5" id="KW-0949">S-adenosyl-L-methionine</keyword>
<evidence type="ECO:0000313" key="8">
    <source>
        <dbReference type="Proteomes" id="UP000838102"/>
    </source>
</evidence>
<evidence type="ECO:0000313" key="7">
    <source>
        <dbReference type="EMBL" id="CAH1857020.1"/>
    </source>
</evidence>